<gene>
    <name evidence="1" type="ORF">LCMAC101_07380</name>
</gene>
<protein>
    <submittedName>
        <fullName evidence="1">Uncharacterized protein</fullName>
    </submittedName>
</protein>
<evidence type="ECO:0000313" key="1">
    <source>
        <dbReference type="EMBL" id="QBK86143.1"/>
    </source>
</evidence>
<proteinExistence type="predicted"/>
<dbReference type="EMBL" id="MK500331">
    <property type="protein sequence ID" value="QBK86143.1"/>
    <property type="molecule type" value="Genomic_DNA"/>
</dbReference>
<sequence length="139" mass="14984">MGWDSGRPVSYPDVKFGKIGLYYVERPVRSSDAYPLANSLGAVIVGGDCIKMMIKKGTLVSDTPTGLLYAYTPATTGMLYFGGLRNGKFITTNYAAEGDAVGDGIFVYGPVPENIGIPIHYDPNAYYSDSCNVDLRYGT</sequence>
<reference evidence="1" key="1">
    <citation type="journal article" date="2019" name="MBio">
        <title>Virus Genomes from Deep Sea Sediments Expand the Ocean Megavirome and Support Independent Origins of Viral Gigantism.</title>
        <authorList>
            <person name="Backstrom D."/>
            <person name="Yutin N."/>
            <person name="Jorgensen S.L."/>
            <person name="Dharamshi J."/>
            <person name="Homa F."/>
            <person name="Zaremba-Niedwiedzka K."/>
            <person name="Spang A."/>
            <person name="Wolf Y.I."/>
            <person name="Koonin E.V."/>
            <person name="Ettema T.J."/>
        </authorList>
    </citation>
    <scope>NUCLEOTIDE SEQUENCE</scope>
</reference>
<accession>A0A481YSA4</accession>
<organism evidence="1">
    <name type="scientific">Marseillevirus LCMAC101</name>
    <dbReference type="NCBI Taxonomy" id="2506602"/>
    <lineage>
        <taxon>Viruses</taxon>
        <taxon>Varidnaviria</taxon>
        <taxon>Bamfordvirae</taxon>
        <taxon>Nucleocytoviricota</taxon>
        <taxon>Megaviricetes</taxon>
        <taxon>Pimascovirales</taxon>
        <taxon>Pimascovirales incertae sedis</taxon>
        <taxon>Marseilleviridae</taxon>
    </lineage>
</organism>
<name>A0A481YSA4_9VIRU</name>